<proteinExistence type="predicted"/>
<sequence>MTIGMDHNAMLARNPTQNAAYMQTFGSFLPGSNIKSATGTTQLAQAKHSAKRHMKASAQNRLNQKLAAEMQAKLTASSRGDELMTPHFVAALDAASKMGTRTSMLSEKKEKEALDALNMAHSKSHILPSKLRQEYNFNTAKETLGQTKLISPSQAALRAFPQGDSTQSLSQRSVPSATGGNPGLASKADEQLLSSEPQQLSAKELIQQAAMQQLNSLPKQSAAAPVQQLAQQPPVARPFAYPPAAAAQAPVYYQQQPQPMAYSYQRQMPNAQMAYQPQQQQMYQPAYPQAQFAPMQQQPMYAQPVQQRPMAYQPYSGMAQQTQMTYQQSATPQYASSNAMMTPAEIGKAAAANVASWRAPDESLKAGKSKHLSAQQKQKIREQMEALRQSITSDFKANTRMADKALLLGPGGL</sequence>
<dbReference type="EMBL" id="HBEO01026931">
    <property type="protein sequence ID" value="CAD8498255.1"/>
    <property type="molecule type" value="Transcribed_RNA"/>
</dbReference>
<reference evidence="2" key="1">
    <citation type="submission" date="2021-01" db="EMBL/GenBank/DDBJ databases">
        <authorList>
            <person name="Corre E."/>
            <person name="Pelletier E."/>
            <person name="Niang G."/>
            <person name="Scheremetjew M."/>
            <person name="Finn R."/>
            <person name="Kale V."/>
            <person name="Holt S."/>
            <person name="Cochrane G."/>
            <person name="Meng A."/>
            <person name="Brown T."/>
            <person name="Cohen L."/>
        </authorList>
    </citation>
    <scope>NUCLEOTIDE SEQUENCE</scope>
    <source>
        <strain evidence="2">CCMP325</strain>
    </source>
</reference>
<evidence type="ECO:0000313" key="2">
    <source>
        <dbReference type="EMBL" id="CAD8498255.1"/>
    </source>
</evidence>
<name>A0A7S0HRU7_9CRYP</name>
<dbReference type="AlphaFoldDB" id="A0A7S0HRU7"/>
<feature type="region of interest" description="Disordered" evidence="1">
    <location>
        <begin position="161"/>
        <end position="197"/>
    </location>
</feature>
<evidence type="ECO:0000256" key="1">
    <source>
        <dbReference type="SAM" id="MobiDB-lite"/>
    </source>
</evidence>
<feature type="compositionally biased region" description="Polar residues" evidence="1">
    <location>
        <begin position="163"/>
        <end position="179"/>
    </location>
</feature>
<protein>
    <submittedName>
        <fullName evidence="2">Uncharacterized protein</fullName>
    </submittedName>
</protein>
<gene>
    <name evidence="2" type="ORF">HPHI1048_LOCUS18130</name>
</gene>
<accession>A0A7S0HRU7</accession>
<organism evidence="2">
    <name type="scientific">Hanusia phi</name>
    <dbReference type="NCBI Taxonomy" id="3032"/>
    <lineage>
        <taxon>Eukaryota</taxon>
        <taxon>Cryptophyceae</taxon>
        <taxon>Pyrenomonadales</taxon>
        <taxon>Geminigeraceae</taxon>
        <taxon>Hanusia</taxon>
    </lineage>
</organism>